<reference evidence="2" key="1">
    <citation type="submission" date="2018-05" db="EMBL/GenBank/DDBJ databases">
        <authorList>
            <person name="Lanie J.A."/>
            <person name="Ng W.-L."/>
            <person name="Kazmierczak K.M."/>
            <person name="Andrzejewski T.M."/>
            <person name="Davidsen T.M."/>
            <person name="Wayne K.J."/>
            <person name="Tettelin H."/>
            <person name="Glass J.I."/>
            <person name="Rusch D."/>
            <person name="Podicherti R."/>
            <person name="Tsui H.-C.T."/>
            <person name="Winkler M.E."/>
        </authorList>
    </citation>
    <scope>NUCLEOTIDE SEQUENCE</scope>
</reference>
<proteinExistence type="predicted"/>
<organism evidence="2">
    <name type="scientific">marine metagenome</name>
    <dbReference type="NCBI Taxonomy" id="408172"/>
    <lineage>
        <taxon>unclassified sequences</taxon>
        <taxon>metagenomes</taxon>
        <taxon>ecological metagenomes</taxon>
    </lineage>
</organism>
<evidence type="ECO:0000313" key="2">
    <source>
        <dbReference type="EMBL" id="SUZ75700.1"/>
    </source>
</evidence>
<feature type="region of interest" description="Disordered" evidence="1">
    <location>
        <begin position="1"/>
        <end position="24"/>
    </location>
</feature>
<feature type="compositionally biased region" description="Basic and acidic residues" evidence="1">
    <location>
        <begin position="1"/>
        <end position="14"/>
    </location>
</feature>
<dbReference type="EMBL" id="UINC01001255">
    <property type="protein sequence ID" value="SUZ75700.1"/>
    <property type="molecule type" value="Genomic_DNA"/>
</dbReference>
<sequence length="24" mass="2765">MNERTGGKKERDPLNEGLFISYIP</sequence>
<evidence type="ECO:0000256" key="1">
    <source>
        <dbReference type="SAM" id="MobiDB-lite"/>
    </source>
</evidence>
<name>A0A381Q9J0_9ZZZZ</name>
<gene>
    <name evidence="2" type="ORF">METZ01_LOCUS28554</name>
</gene>
<protein>
    <submittedName>
        <fullName evidence="2">Uncharacterized protein</fullName>
    </submittedName>
</protein>
<dbReference type="AlphaFoldDB" id="A0A381Q9J0"/>
<accession>A0A381Q9J0</accession>